<evidence type="ECO:0000313" key="5">
    <source>
        <dbReference type="Proteomes" id="UP001596472"/>
    </source>
</evidence>
<dbReference type="EMBL" id="JBHTBS010000005">
    <property type="protein sequence ID" value="MFC7337751.1"/>
    <property type="molecule type" value="Genomic_DNA"/>
</dbReference>
<sequence>MKLSAWKVIVAWIPFALTAHAGDFTAELDEVRALAGLTKPPVVTVADGFEATGTVKPIYFEALDWKGSPTKVFAWLGLPKNTADPVPGIVLVHGGGGTAFKNWVELWNQQGFAAISIAVEGQTDVKTGKSWNRHSWAGPSRNGIYGDSDEALKDQWMYHAVADTVLANSLLRSLPEVDAEKVGVMGISWGGVITSTVMGIDDRFAFAIPVYGCGNLATAGNQYGRALGNNALYQKVWDPMIRLADARMPSLWFSWPGDQHFPLDLHAGCYQAAKGPHLVSLIPGMGHGHGAGWRKPDSYAFAKSIVADGKPWCEQTGISLDDGNARVEFRSKKPFEKALLVTTSDSGITGGREWQESPAELSKDGDTWVVTATLPEKTTAWFVNLKSGDLTASSDFQEQ</sequence>
<dbReference type="Pfam" id="PF05448">
    <property type="entry name" value="AXE1"/>
    <property type="match status" value="1"/>
</dbReference>
<keyword evidence="2" id="KW-0732">Signal</keyword>
<name>A0ABW2L8C3_9BACT</name>
<proteinExistence type="predicted"/>
<dbReference type="InterPro" id="IPR008391">
    <property type="entry name" value="AXE1_dom"/>
</dbReference>
<dbReference type="InterPro" id="IPR002471">
    <property type="entry name" value="Pept_S9_AS"/>
</dbReference>
<gene>
    <name evidence="4" type="ORF">ACFQY0_11225</name>
</gene>
<dbReference type="Proteomes" id="UP001596472">
    <property type="component" value="Unassembled WGS sequence"/>
</dbReference>
<reference evidence="5" key="1">
    <citation type="journal article" date="2019" name="Int. J. Syst. Evol. Microbiol.">
        <title>The Global Catalogue of Microorganisms (GCM) 10K type strain sequencing project: providing services to taxonomists for standard genome sequencing and annotation.</title>
        <authorList>
            <consortium name="The Broad Institute Genomics Platform"/>
            <consortium name="The Broad Institute Genome Sequencing Center for Infectious Disease"/>
            <person name="Wu L."/>
            <person name="Ma J."/>
        </authorList>
    </citation>
    <scope>NUCLEOTIDE SEQUENCE [LARGE SCALE GENOMIC DNA]</scope>
    <source>
        <strain evidence="5">CGMCC 4.1467</strain>
    </source>
</reference>
<dbReference type="InterPro" id="IPR050261">
    <property type="entry name" value="FrsA_esterase"/>
</dbReference>
<accession>A0ABW2L8C3</accession>
<comment type="caution">
    <text evidence="4">The sequence shown here is derived from an EMBL/GenBank/DDBJ whole genome shotgun (WGS) entry which is preliminary data.</text>
</comment>
<dbReference type="RefSeq" id="WP_379712344.1">
    <property type="nucleotide sequence ID" value="NZ_JBHTBS010000005.1"/>
</dbReference>
<dbReference type="SUPFAM" id="SSF53474">
    <property type="entry name" value="alpha/beta-Hydrolases"/>
    <property type="match status" value="1"/>
</dbReference>
<evidence type="ECO:0000256" key="1">
    <source>
        <dbReference type="ARBA" id="ARBA00022801"/>
    </source>
</evidence>
<feature type="chain" id="PRO_5046872381" evidence="2">
    <location>
        <begin position="22"/>
        <end position="399"/>
    </location>
</feature>
<evidence type="ECO:0000259" key="3">
    <source>
        <dbReference type="Pfam" id="PF05448"/>
    </source>
</evidence>
<organism evidence="4 5">
    <name type="scientific">Haloferula chungangensis</name>
    <dbReference type="NCBI Taxonomy" id="1048331"/>
    <lineage>
        <taxon>Bacteria</taxon>
        <taxon>Pseudomonadati</taxon>
        <taxon>Verrucomicrobiota</taxon>
        <taxon>Verrucomicrobiia</taxon>
        <taxon>Verrucomicrobiales</taxon>
        <taxon>Verrucomicrobiaceae</taxon>
        <taxon>Haloferula</taxon>
    </lineage>
</organism>
<dbReference type="PANTHER" id="PTHR22946:SF9">
    <property type="entry name" value="POLYKETIDE TRANSFERASE AF380"/>
    <property type="match status" value="1"/>
</dbReference>
<feature type="signal peptide" evidence="2">
    <location>
        <begin position="1"/>
        <end position="21"/>
    </location>
</feature>
<feature type="domain" description="Acetyl xylan esterase" evidence="3">
    <location>
        <begin position="69"/>
        <end position="211"/>
    </location>
</feature>
<protein>
    <submittedName>
        <fullName evidence="4">Acetylxylan esterase</fullName>
    </submittedName>
</protein>
<dbReference type="InterPro" id="IPR029058">
    <property type="entry name" value="AB_hydrolase_fold"/>
</dbReference>
<evidence type="ECO:0000313" key="4">
    <source>
        <dbReference type="EMBL" id="MFC7337751.1"/>
    </source>
</evidence>
<evidence type="ECO:0000256" key="2">
    <source>
        <dbReference type="SAM" id="SignalP"/>
    </source>
</evidence>
<dbReference type="PANTHER" id="PTHR22946">
    <property type="entry name" value="DIENELACTONE HYDROLASE DOMAIN-CONTAINING PROTEIN-RELATED"/>
    <property type="match status" value="1"/>
</dbReference>
<keyword evidence="5" id="KW-1185">Reference proteome</keyword>
<dbReference type="PROSITE" id="PS00708">
    <property type="entry name" value="PRO_ENDOPEP_SER"/>
    <property type="match status" value="1"/>
</dbReference>
<dbReference type="Gene3D" id="3.40.50.1820">
    <property type="entry name" value="alpha/beta hydrolase"/>
    <property type="match status" value="1"/>
</dbReference>
<keyword evidence="1" id="KW-0378">Hydrolase</keyword>